<organism evidence="4 5">
    <name type="scientific">Yoonia vestfoldensis</name>
    <dbReference type="NCBI Taxonomy" id="245188"/>
    <lineage>
        <taxon>Bacteria</taxon>
        <taxon>Pseudomonadati</taxon>
        <taxon>Pseudomonadota</taxon>
        <taxon>Alphaproteobacteria</taxon>
        <taxon>Rhodobacterales</taxon>
        <taxon>Paracoccaceae</taxon>
        <taxon>Yoonia</taxon>
    </lineage>
</organism>
<dbReference type="InterPro" id="IPR024455">
    <property type="entry name" value="Phage_capsid"/>
</dbReference>
<keyword evidence="5" id="KW-1185">Reference proteome</keyword>
<evidence type="ECO:0000259" key="3">
    <source>
        <dbReference type="Pfam" id="PF05065"/>
    </source>
</evidence>
<accession>A0A1Y0EH83</accession>
<dbReference type="Gene3D" id="3.30.2400.10">
    <property type="entry name" value="Major capsid protein gp5"/>
    <property type="match status" value="1"/>
</dbReference>
<proteinExistence type="predicted"/>
<feature type="region of interest" description="Disordered" evidence="2">
    <location>
        <begin position="73"/>
        <end position="93"/>
    </location>
</feature>
<dbReference type="SUPFAM" id="SSF56563">
    <property type="entry name" value="Major capsid protein gp5"/>
    <property type="match status" value="1"/>
</dbReference>
<protein>
    <submittedName>
        <fullName evidence="4">Phage capsid family protein</fullName>
    </submittedName>
</protein>
<dbReference type="Proteomes" id="UP000195273">
    <property type="component" value="Chromosome"/>
</dbReference>
<feature type="compositionally biased region" description="Low complexity" evidence="2">
    <location>
        <begin position="73"/>
        <end position="82"/>
    </location>
</feature>
<feature type="domain" description="Phage capsid-like C-terminal" evidence="3">
    <location>
        <begin position="143"/>
        <end position="426"/>
    </location>
</feature>
<dbReference type="RefSeq" id="WP_087211851.1">
    <property type="nucleotide sequence ID" value="NZ_CP021431.1"/>
</dbReference>
<dbReference type="OrthoDB" id="6982310at2"/>
<dbReference type="InterPro" id="IPR054612">
    <property type="entry name" value="Phage_capsid-like_C"/>
</dbReference>
<name>A0A1Y0EH83_9RHOB</name>
<evidence type="ECO:0000313" key="5">
    <source>
        <dbReference type="Proteomes" id="UP000195273"/>
    </source>
</evidence>
<dbReference type="NCBIfam" id="TIGR01554">
    <property type="entry name" value="major_cap_HK97"/>
    <property type="match status" value="1"/>
</dbReference>
<dbReference type="KEGG" id="lvs:LOKVESSMR4R_03711"/>
<comment type="subcellular location">
    <subcellularLocation>
        <location evidence="1">Virion</location>
    </subcellularLocation>
</comment>
<dbReference type="Pfam" id="PF05065">
    <property type="entry name" value="Phage_capsid"/>
    <property type="match status" value="1"/>
</dbReference>
<dbReference type="AlphaFoldDB" id="A0A1Y0EH83"/>
<dbReference type="EMBL" id="CP021431">
    <property type="protein sequence ID" value="ARU02977.1"/>
    <property type="molecule type" value="Genomic_DNA"/>
</dbReference>
<reference evidence="4 5" key="1">
    <citation type="submission" date="2017-05" db="EMBL/GenBank/DDBJ databases">
        <title>Genome Sequence of Loktanella vestfoldensis Strain SMR4r Isolated from a Culture of the Diatom Skeletonema marinoi.</title>
        <authorList>
            <person name="Topel M."/>
            <person name="Pinder M.I.M."/>
            <person name="Johansson O.N."/>
            <person name="Kourtchenko O."/>
            <person name="Godhe A."/>
            <person name="Clarke A.K."/>
        </authorList>
    </citation>
    <scope>NUCLEOTIDE SEQUENCE [LARGE SCALE GENOMIC DNA]</scope>
    <source>
        <strain evidence="4 5">SMR4r</strain>
    </source>
</reference>
<evidence type="ECO:0000256" key="2">
    <source>
        <dbReference type="SAM" id="MobiDB-lite"/>
    </source>
</evidence>
<evidence type="ECO:0000256" key="1">
    <source>
        <dbReference type="ARBA" id="ARBA00004328"/>
    </source>
</evidence>
<evidence type="ECO:0000313" key="4">
    <source>
        <dbReference type="EMBL" id="ARU02977.1"/>
    </source>
</evidence>
<gene>
    <name evidence="4" type="ORF">LOKVESSMR4R_03711</name>
</gene>
<sequence length="435" mass="45634">MPKDLNDLRRDRKTAAAAMQTCADKIAALEAAETPDATAIAAAVAEFETAEAAFKDASARVIRAEAVETAQAAAAGEGDVQDPPAPRPAATAKNPEHAGIEIGFMMSALANNKGDKDKAVAQLERDGHSGISASLTGATDGAGGVTIPRAQATDIIGLLRPRVTVRASGARTIDMPAGQLRHARQSSAATATYGAELAATVPSQPSFDTVQQNFKKLTSLVPISNTLLRQSSVAMAMLVRDDMIRVMALREDLGFLRNDGTGDLPKGLLSWVPGANFETGVAATAAAAEAAVRRAVDRVEEGNVAMVRPGWIMRPSAKNWLANLRDPNGNLLFTSIDQNGTLRGFPIQTTTQLPNNLGAGTNETEVIFADFDEIMIGDSLVVTISSSTEAAYFEGGVIKSAFQNDQTLMRTVAEHDLAPAHDAAIAGFTGVDWSL</sequence>